<reference evidence="1" key="1">
    <citation type="journal article" date="2020" name="Cell">
        <title>Large-Scale Comparative Analyses of Tick Genomes Elucidate Their Genetic Diversity and Vector Capacities.</title>
        <authorList>
            <consortium name="Tick Genome and Microbiome Consortium (TIGMIC)"/>
            <person name="Jia N."/>
            <person name="Wang J."/>
            <person name="Shi W."/>
            <person name="Du L."/>
            <person name="Sun Y."/>
            <person name="Zhan W."/>
            <person name="Jiang J.F."/>
            <person name="Wang Q."/>
            <person name="Zhang B."/>
            <person name="Ji P."/>
            <person name="Bell-Sakyi L."/>
            <person name="Cui X.M."/>
            <person name="Yuan T.T."/>
            <person name="Jiang B.G."/>
            <person name="Yang W.F."/>
            <person name="Lam T.T."/>
            <person name="Chang Q.C."/>
            <person name="Ding S.J."/>
            <person name="Wang X.J."/>
            <person name="Zhu J.G."/>
            <person name="Ruan X.D."/>
            <person name="Zhao L."/>
            <person name="Wei J.T."/>
            <person name="Ye R.Z."/>
            <person name="Que T.C."/>
            <person name="Du C.H."/>
            <person name="Zhou Y.H."/>
            <person name="Cheng J.X."/>
            <person name="Dai P.F."/>
            <person name="Guo W.B."/>
            <person name="Han X.H."/>
            <person name="Huang E.J."/>
            <person name="Li L.F."/>
            <person name="Wei W."/>
            <person name="Gao Y.C."/>
            <person name="Liu J.Z."/>
            <person name="Shao H.Z."/>
            <person name="Wang X."/>
            <person name="Wang C.C."/>
            <person name="Yang T.C."/>
            <person name="Huo Q.B."/>
            <person name="Li W."/>
            <person name="Chen H.Y."/>
            <person name="Chen S.E."/>
            <person name="Zhou L.G."/>
            <person name="Ni X.B."/>
            <person name="Tian J.H."/>
            <person name="Sheng Y."/>
            <person name="Liu T."/>
            <person name="Pan Y.S."/>
            <person name="Xia L.Y."/>
            <person name="Li J."/>
            <person name="Zhao F."/>
            <person name="Cao W.C."/>
        </authorList>
    </citation>
    <scope>NUCLEOTIDE SEQUENCE</scope>
    <source>
        <strain evidence="1">Rsan-2018</strain>
    </source>
</reference>
<dbReference type="EMBL" id="JABSTV010001255">
    <property type="protein sequence ID" value="KAH7935383.1"/>
    <property type="molecule type" value="Genomic_DNA"/>
</dbReference>
<dbReference type="Proteomes" id="UP000821837">
    <property type="component" value="Unassembled WGS sequence"/>
</dbReference>
<dbReference type="AlphaFoldDB" id="A0A9D4PD12"/>
<sequence>MLVRRLPRTTIILDARRRVEWRPQSEEAYFNTSLQSLPADHSRRRIPPSRRVAAEYHSTPTRRIPEDYYQASRRVSAEHYPTSRTSAPANVSRELLVCYTCGLRDHMLRFCRRSAIPTRQCFFFLLLSAPRSNMK</sequence>
<organism evidence="1 2">
    <name type="scientific">Rhipicephalus sanguineus</name>
    <name type="common">Brown dog tick</name>
    <name type="synonym">Ixodes sanguineus</name>
    <dbReference type="NCBI Taxonomy" id="34632"/>
    <lineage>
        <taxon>Eukaryota</taxon>
        <taxon>Metazoa</taxon>
        <taxon>Ecdysozoa</taxon>
        <taxon>Arthropoda</taxon>
        <taxon>Chelicerata</taxon>
        <taxon>Arachnida</taxon>
        <taxon>Acari</taxon>
        <taxon>Parasitiformes</taxon>
        <taxon>Ixodida</taxon>
        <taxon>Ixodoidea</taxon>
        <taxon>Ixodidae</taxon>
        <taxon>Rhipicephalinae</taxon>
        <taxon>Rhipicephalus</taxon>
        <taxon>Rhipicephalus</taxon>
    </lineage>
</organism>
<name>A0A9D4PD12_RHISA</name>
<evidence type="ECO:0000313" key="1">
    <source>
        <dbReference type="EMBL" id="KAH7935383.1"/>
    </source>
</evidence>
<keyword evidence="2" id="KW-1185">Reference proteome</keyword>
<evidence type="ECO:0000313" key="2">
    <source>
        <dbReference type="Proteomes" id="UP000821837"/>
    </source>
</evidence>
<protein>
    <submittedName>
        <fullName evidence="1">Uncharacterized protein</fullName>
    </submittedName>
</protein>
<proteinExistence type="predicted"/>
<gene>
    <name evidence="1" type="ORF">HPB52_006882</name>
</gene>
<reference evidence="1" key="2">
    <citation type="submission" date="2021-09" db="EMBL/GenBank/DDBJ databases">
        <authorList>
            <person name="Jia N."/>
            <person name="Wang J."/>
            <person name="Shi W."/>
            <person name="Du L."/>
            <person name="Sun Y."/>
            <person name="Zhan W."/>
            <person name="Jiang J."/>
            <person name="Wang Q."/>
            <person name="Zhang B."/>
            <person name="Ji P."/>
            <person name="Sakyi L.B."/>
            <person name="Cui X."/>
            <person name="Yuan T."/>
            <person name="Jiang B."/>
            <person name="Yang W."/>
            <person name="Lam T.T.-Y."/>
            <person name="Chang Q."/>
            <person name="Ding S."/>
            <person name="Wang X."/>
            <person name="Zhu J."/>
            <person name="Ruan X."/>
            <person name="Zhao L."/>
            <person name="Wei J."/>
            <person name="Que T."/>
            <person name="Du C."/>
            <person name="Cheng J."/>
            <person name="Dai P."/>
            <person name="Han X."/>
            <person name="Huang E."/>
            <person name="Gao Y."/>
            <person name="Liu J."/>
            <person name="Shao H."/>
            <person name="Ye R."/>
            <person name="Li L."/>
            <person name="Wei W."/>
            <person name="Wang X."/>
            <person name="Wang C."/>
            <person name="Huo Q."/>
            <person name="Li W."/>
            <person name="Guo W."/>
            <person name="Chen H."/>
            <person name="Chen S."/>
            <person name="Zhou L."/>
            <person name="Zhou L."/>
            <person name="Ni X."/>
            <person name="Tian J."/>
            <person name="Zhou Y."/>
            <person name="Sheng Y."/>
            <person name="Liu T."/>
            <person name="Pan Y."/>
            <person name="Xia L."/>
            <person name="Li J."/>
            <person name="Zhao F."/>
            <person name="Cao W."/>
        </authorList>
    </citation>
    <scope>NUCLEOTIDE SEQUENCE</scope>
    <source>
        <strain evidence="1">Rsan-2018</strain>
        <tissue evidence="1">Larvae</tissue>
    </source>
</reference>
<accession>A0A9D4PD12</accession>
<comment type="caution">
    <text evidence="1">The sequence shown here is derived from an EMBL/GenBank/DDBJ whole genome shotgun (WGS) entry which is preliminary data.</text>
</comment>